<dbReference type="InterPro" id="IPR008978">
    <property type="entry name" value="HSP20-like_chaperone"/>
</dbReference>
<dbReference type="CDD" id="cd06464">
    <property type="entry name" value="ACD_sHsps-like"/>
    <property type="match status" value="1"/>
</dbReference>
<dbReference type="EMBL" id="SMRT01000004">
    <property type="protein sequence ID" value="TDF98144.1"/>
    <property type="molecule type" value="Genomic_DNA"/>
</dbReference>
<organism evidence="1 2">
    <name type="scientific">Paenibacillus piri</name>
    <dbReference type="NCBI Taxonomy" id="2547395"/>
    <lineage>
        <taxon>Bacteria</taxon>
        <taxon>Bacillati</taxon>
        <taxon>Bacillota</taxon>
        <taxon>Bacilli</taxon>
        <taxon>Bacillales</taxon>
        <taxon>Paenibacillaceae</taxon>
        <taxon>Paenibacillus</taxon>
    </lineage>
</organism>
<comment type="caution">
    <text evidence="1">The sequence shown here is derived from an EMBL/GenBank/DDBJ whole genome shotgun (WGS) entry which is preliminary data.</text>
</comment>
<protein>
    <recommendedName>
        <fullName evidence="3">Hsp20/alpha crystallin family protein</fullName>
    </recommendedName>
</protein>
<dbReference type="Proteomes" id="UP000295636">
    <property type="component" value="Unassembled WGS sequence"/>
</dbReference>
<evidence type="ECO:0008006" key="3">
    <source>
        <dbReference type="Google" id="ProtNLM"/>
    </source>
</evidence>
<reference evidence="1 2" key="1">
    <citation type="submission" date="2019-03" db="EMBL/GenBank/DDBJ databases">
        <title>This is whole genome sequence of Paenibacillus sp MS74 strain.</title>
        <authorList>
            <person name="Trinh H.N."/>
        </authorList>
    </citation>
    <scope>NUCLEOTIDE SEQUENCE [LARGE SCALE GENOMIC DNA]</scope>
    <source>
        <strain evidence="1 2">MS74</strain>
    </source>
</reference>
<dbReference type="RefSeq" id="WP_133227957.1">
    <property type="nucleotide sequence ID" value="NZ_SMRT01000004.1"/>
</dbReference>
<dbReference type="OrthoDB" id="2678548at2"/>
<evidence type="ECO:0000313" key="1">
    <source>
        <dbReference type="EMBL" id="TDF98144.1"/>
    </source>
</evidence>
<accession>A0A4V6PII9</accession>
<dbReference type="AlphaFoldDB" id="A0A4V6PII9"/>
<gene>
    <name evidence="1" type="ORF">E1757_11630</name>
</gene>
<dbReference type="SUPFAM" id="SSF49764">
    <property type="entry name" value="HSP20-like chaperones"/>
    <property type="match status" value="1"/>
</dbReference>
<name>A0A4V6PII9_9BACL</name>
<keyword evidence="2" id="KW-1185">Reference proteome</keyword>
<sequence>MSRRDTDNKSRWHEIEKFLGNKLPPVPSSEQLDLLKDTTWVEDYVQQIFEKSLPKTGVVRSLRTKPEIFETHHHVIVKLALAQQANPIIKVRTDLIKIESIVNSQKPQLIRLPCHVIPSTARASYRDGILQIKVRKKRLNKTYHEVNVRYL</sequence>
<evidence type="ECO:0000313" key="2">
    <source>
        <dbReference type="Proteomes" id="UP000295636"/>
    </source>
</evidence>
<proteinExistence type="predicted"/>